<organism evidence="1 2">
    <name type="scientific">Pseudonocardia kunmingensis</name>
    <dbReference type="NCBI Taxonomy" id="630975"/>
    <lineage>
        <taxon>Bacteria</taxon>
        <taxon>Bacillati</taxon>
        <taxon>Actinomycetota</taxon>
        <taxon>Actinomycetes</taxon>
        <taxon>Pseudonocardiales</taxon>
        <taxon>Pseudonocardiaceae</taxon>
        <taxon>Pseudonocardia</taxon>
    </lineage>
</organism>
<evidence type="ECO:0008006" key="3">
    <source>
        <dbReference type="Google" id="ProtNLM"/>
    </source>
</evidence>
<dbReference type="Proteomes" id="UP000315677">
    <property type="component" value="Unassembled WGS sequence"/>
</dbReference>
<protein>
    <recommendedName>
        <fullName evidence="3">Extracellular solute-binding protein</fullName>
    </recommendedName>
</protein>
<reference evidence="1 2" key="1">
    <citation type="submission" date="2019-06" db="EMBL/GenBank/DDBJ databases">
        <title>Sequencing the genomes of 1000 actinobacteria strains.</title>
        <authorList>
            <person name="Klenk H.-P."/>
        </authorList>
    </citation>
    <scope>NUCLEOTIDE SEQUENCE [LARGE SCALE GENOMIC DNA]</scope>
    <source>
        <strain evidence="1 2">DSM 45301</strain>
    </source>
</reference>
<evidence type="ECO:0000313" key="1">
    <source>
        <dbReference type="EMBL" id="TQM05960.1"/>
    </source>
</evidence>
<dbReference type="EMBL" id="VFPA01000004">
    <property type="protein sequence ID" value="TQM05960.1"/>
    <property type="molecule type" value="Genomic_DNA"/>
</dbReference>
<name>A0A543D9G5_9PSEU</name>
<gene>
    <name evidence="1" type="ORF">FB558_6185</name>
</gene>
<dbReference type="AlphaFoldDB" id="A0A543D9G5"/>
<evidence type="ECO:0000313" key="2">
    <source>
        <dbReference type="Proteomes" id="UP000315677"/>
    </source>
</evidence>
<accession>A0A543D9G5</accession>
<sequence length="358" mass="38043">MRRRRVLSWFLAVVLLGVLGFVVLRDVRADEAPPVTSVTGVIGSEKVAFFADERVREVLRGHGMEVRVDPAGSRQIATTVALGGYDFAFPSSSPAADKLLVSHPGVRTYAPFSSPMAVATFAPIVDLLTRAGVVASDGTTFDVARYLELARSGTRWDQLPGNTSFPARKDVLLSTTAPCQSNSAAMYLGIATYVSNADSVVADAAGVAAAVPAVQPLFRDQGYLPPTTEVLFEDYLSAGMGRVPMALVYEAQYLAEALSTDPVLPPDARLLYPSPTIFSRHTLVPLTPAGERVGELLTSDPRLAALAAEHGFRPTDPRPFAAAFSDRGLPEPPALVDVVEPPSFDTLEGMLSSLGCTP</sequence>
<keyword evidence="2" id="KW-1185">Reference proteome</keyword>
<dbReference type="RefSeq" id="WP_142059542.1">
    <property type="nucleotide sequence ID" value="NZ_VFPA01000004.1"/>
</dbReference>
<comment type="caution">
    <text evidence="1">The sequence shown here is derived from an EMBL/GenBank/DDBJ whole genome shotgun (WGS) entry which is preliminary data.</text>
</comment>
<dbReference type="OrthoDB" id="5418945at2"/>
<proteinExistence type="predicted"/>